<comment type="caution">
    <text evidence="4">The sequence shown here is derived from an EMBL/GenBank/DDBJ whole genome shotgun (WGS) entry which is preliminary data.</text>
</comment>
<proteinExistence type="inferred from homology"/>
<dbReference type="Pfam" id="PF01168">
    <property type="entry name" value="Ala_racemase_N"/>
    <property type="match status" value="1"/>
</dbReference>
<keyword evidence="2" id="KW-0456">Lyase</keyword>
<dbReference type="AlphaFoldDB" id="A0A161YFK7"/>
<dbReference type="PANTHER" id="PTHR28004">
    <property type="entry name" value="ZGC:162816-RELATED"/>
    <property type="match status" value="1"/>
</dbReference>
<dbReference type="GO" id="GO:0008721">
    <property type="term" value="F:D-serine ammonia-lyase activity"/>
    <property type="evidence" value="ECO:0007669"/>
    <property type="project" value="TreeGrafter"/>
</dbReference>
<dbReference type="InterPro" id="IPR026956">
    <property type="entry name" value="D-ser_dehydrat-like_dom"/>
</dbReference>
<evidence type="ECO:0000256" key="1">
    <source>
        <dbReference type="ARBA" id="ARBA00005323"/>
    </source>
</evidence>
<keyword evidence="5" id="KW-1185">Reference proteome</keyword>
<feature type="domain" description="D-serine dehydratase-like" evidence="3">
    <location>
        <begin position="327"/>
        <end position="446"/>
    </location>
</feature>
<dbReference type="InterPro" id="IPR029066">
    <property type="entry name" value="PLP-binding_barrel"/>
</dbReference>
<reference evidence="4 5" key="1">
    <citation type="submission" date="2015-06" db="EMBL/GenBank/DDBJ databases">
        <title>Survival trade-offs in plant roots during colonization by closely related pathogenic and mutualistic fungi.</title>
        <authorList>
            <person name="Hacquard S."/>
            <person name="Kracher B."/>
            <person name="Hiruma K."/>
            <person name="Weinman A."/>
            <person name="Muench P."/>
            <person name="Garrido Oter R."/>
            <person name="Ver Loren van Themaat E."/>
            <person name="Dallerey J.-F."/>
            <person name="Damm U."/>
            <person name="Henrissat B."/>
            <person name="Lespinet O."/>
            <person name="Thon M."/>
            <person name="Kemen E."/>
            <person name="McHardy A.C."/>
            <person name="Schulze-Lefert P."/>
            <person name="O'Connell R.J."/>
        </authorList>
    </citation>
    <scope>NUCLEOTIDE SEQUENCE [LARGE SCALE GENOMIC DNA]</scope>
    <source>
        <strain evidence="4 5">0861</strain>
    </source>
</reference>
<evidence type="ECO:0000259" key="3">
    <source>
        <dbReference type="SMART" id="SM01119"/>
    </source>
</evidence>
<organism evidence="4 5">
    <name type="scientific">Colletotrichum tofieldiae</name>
    <dbReference type="NCBI Taxonomy" id="708197"/>
    <lineage>
        <taxon>Eukaryota</taxon>
        <taxon>Fungi</taxon>
        <taxon>Dikarya</taxon>
        <taxon>Ascomycota</taxon>
        <taxon>Pezizomycotina</taxon>
        <taxon>Sordariomycetes</taxon>
        <taxon>Hypocreomycetidae</taxon>
        <taxon>Glomerellales</taxon>
        <taxon>Glomerellaceae</taxon>
        <taxon>Colletotrichum</taxon>
        <taxon>Colletotrichum spaethianum species complex</taxon>
    </lineage>
</organism>
<dbReference type="GO" id="GO:0036088">
    <property type="term" value="P:D-serine catabolic process"/>
    <property type="evidence" value="ECO:0007669"/>
    <property type="project" value="TreeGrafter"/>
</dbReference>
<dbReference type="EMBL" id="LFIV01000073">
    <property type="protein sequence ID" value="KZL71377.1"/>
    <property type="molecule type" value="Genomic_DNA"/>
</dbReference>
<evidence type="ECO:0000313" key="4">
    <source>
        <dbReference type="EMBL" id="KZL71377.1"/>
    </source>
</evidence>
<dbReference type="InterPro" id="IPR042208">
    <property type="entry name" value="D-ser_dehydrat-like_sf"/>
</dbReference>
<dbReference type="InterPro" id="IPR001608">
    <property type="entry name" value="Ala_racemase_N"/>
</dbReference>
<dbReference type="PANTHER" id="PTHR28004:SF2">
    <property type="entry name" value="D-SERINE DEHYDRATASE"/>
    <property type="match status" value="1"/>
</dbReference>
<dbReference type="SUPFAM" id="SSF51419">
    <property type="entry name" value="PLP-binding barrel"/>
    <property type="match status" value="1"/>
</dbReference>
<dbReference type="Gene3D" id="3.20.20.10">
    <property type="entry name" value="Alanine racemase"/>
    <property type="match status" value="1"/>
</dbReference>
<evidence type="ECO:0000256" key="2">
    <source>
        <dbReference type="ARBA" id="ARBA00023239"/>
    </source>
</evidence>
<comment type="similarity">
    <text evidence="1">Belongs to the DSD1 family.</text>
</comment>
<dbReference type="Proteomes" id="UP000076552">
    <property type="component" value="Unassembled WGS sequence"/>
</dbReference>
<protein>
    <submittedName>
        <fullName evidence="4">Alanine racemase domain protein</fullName>
    </submittedName>
</protein>
<gene>
    <name evidence="4" type="ORF">CT0861_10509</name>
</gene>
<dbReference type="STRING" id="708197.A0A161YFK7"/>
<accession>A0A161YFK7</accession>
<dbReference type="SMART" id="SM01119">
    <property type="entry name" value="D-ser_dehydrat"/>
    <property type="match status" value="1"/>
</dbReference>
<dbReference type="Gene3D" id="2.40.37.20">
    <property type="entry name" value="D-serine dehydratase-like domain"/>
    <property type="match status" value="1"/>
</dbReference>
<dbReference type="Pfam" id="PF14031">
    <property type="entry name" value="D-ser_dehydrat"/>
    <property type="match status" value="1"/>
</dbReference>
<sequence>MAQIPSRPAPRIEALQKFYCGLNVDDIPKPAVILDVAVSRRHCNALLSAVEDIGVDFRAHVKTHKTPQLARLQVGDKSPEARFIVSTLAEIEHLLPMFKEIQAEGRQVNILYGIPLPPSQTRRLAHLARELGPGSICVLLDHVTQFGCLESFFEIAGFPAGIYIKIDTGYHRAGLPPNALNKHGLLERLAQLEKDGRATFVGIYSHNSLGYNDNTAAQAMMNLEAEIKGCMDALHANESFFPSDKDITISVGASPQVVSIRNLQEPDASDLNGARRLSEMIRRTASGKTRPFRTRLELHAGVYAVFDMQQMATRPMASLGDWEDEVAVSVVAEVCSVYNDGERRQPEALLAVGTLGLGREPCPSYAGWAVVSQKNSSRQSLTGKRRLVVERISQEHSIVSWEVTTAEDNKGFELPPIPLEIGETVRLVPNHACVTGAMYGWYLIVDSEKDPSASKIVDVWTRASGW</sequence>
<dbReference type="InterPro" id="IPR051466">
    <property type="entry name" value="D-amino_acid_metab_enzyme"/>
</dbReference>
<evidence type="ECO:0000313" key="5">
    <source>
        <dbReference type="Proteomes" id="UP000076552"/>
    </source>
</evidence>
<name>A0A161YFK7_9PEZI</name>